<evidence type="ECO:0000256" key="7">
    <source>
        <dbReference type="ARBA" id="ARBA00023172"/>
    </source>
</evidence>
<dbReference type="GO" id="GO:0007059">
    <property type="term" value="P:chromosome segregation"/>
    <property type="evidence" value="ECO:0007669"/>
    <property type="project" value="UniProtKB-UniRule"/>
</dbReference>
<dbReference type="PANTHER" id="PTHR30349:SF77">
    <property type="entry name" value="TYROSINE RECOMBINASE XERC"/>
    <property type="match status" value="1"/>
</dbReference>
<dbReference type="Pfam" id="PF02899">
    <property type="entry name" value="Phage_int_SAM_1"/>
    <property type="match status" value="1"/>
</dbReference>
<name>A0A285UBS6_9STAP</name>
<evidence type="ECO:0000256" key="8">
    <source>
        <dbReference type="ARBA" id="ARBA00023306"/>
    </source>
</evidence>
<dbReference type="InterPro" id="IPR011010">
    <property type="entry name" value="DNA_brk_join_enz"/>
</dbReference>
<feature type="active site" evidence="9">
    <location>
        <position position="232"/>
    </location>
</feature>
<feature type="active site" evidence="9">
    <location>
        <position position="255"/>
    </location>
</feature>
<feature type="domain" description="Core-binding (CB)" evidence="11">
    <location>
        <begin position="1"/>
        <end position="76"/>
    </location>
</feature>
<evidence type="ECO:0000259" key="11">
    <source>
        <dbReference type="PROSITE" id="PS51900"/>
    </source>
</evidence>
<feature type="active site" evidence="9">
    <location>
        <position position="137"/>
    </location>
</feature>
<evidence type="ECO:0000256" key="4">
    <source>
        <dbReference type="ARBA" id="ARBA00022829"/>
    </source>
</evidence>
<reference evidence="13" key="1">
    <citation type="submission" date="2017-08" db="EMBL/GenBank/DDBJ databases">
        <authorList>
            <person name="Varghese N."/>
            <person name="Submissions S."/>
        </authorList>
    </citation>
    <scope>NUCLEOTIDE SEQUENCE [LARGE SCALE GENOMIC DNA]</scope>
    <source>
        <strain evidence="13">DSM 23173</strain>
    </source>
</reference>
<dbReference type="NCBIfam" id="NF040815">
    <property type="entry name" value="recomb_XerA_Arch"/>
    <property type="match status" value="1"/>
</dbReference>
<evidence type="ECO:0000256" key="2">
    <source>
        <dbReference type="ARBA" id="ARBA00022490"/>
    </source>
</evidence>
<keyword evidence="4 9" id="KW-0159">Chromosome partition</keyword>
<evidence type="ECO:0000313" key="13">
    <source>
        <dbReference type="Proteomes" id="UP000219412"/>
    </source>
</evidence>
<dbReference type="InterPro" id="IPR002104">
    <property type="entry name" value="Integrase_catalytic"/>
</dbReference>
<keyword evidence="2 9" id="KW-0963">Cytoplasm</keyword>
<comment type="subcellular location">
    <subcellularLocation>
        <location evidence="1 9">Cytoplasm</location>
    </subcellularLocation>
</comment>
<comment type="function">
    <text evidence="9">Site-specific tyrosine recombinase, which acts by catalyzing the cutting and rejoining of the recombining DNA molecules. The XerC-XerD complex is essential to convert dimers of the bacterial chromosome into monomers to permit their segregation at cell division. It also contributes to the segregational stability of plasmids.</text>
</comment>
<evidence type="ECO:0000259" key="10">
    <source>
        <dbReference type="PROSITE" id="PS51898"/>
    </source>
</evidence>
<keyword evidence="3 9" id="KW-0132">Cell division</keyword>
<dbReference type="GO" id="GO:0006313">
    <property type="term" value="P:DNA transposition"/>
    <property type="evidence" value="ECO:0007669"/>
    <property type="project" value="UniProtKB-UniRule"/>
</dbReference>
<dbReference type="InterPro" id="IPR050090">
    <property type="entry name" value="Tyrosine_recombinase_XerCD"/>
</dbReference>
<dbReference type="AlphaFoldDB" id="A0A285UBS6"/>
<dbReference type="Pfam" id="PF00589">
    <property type="entry name" value="Phage_integrase"/>
    <property type="match status" value="1"/>
</dbReference>
<keyword evidence="6 9" id="KW-0238">DNA-binding</keyword>
<dbReference type="GO" id="GO:0051301">
    <property type="term" value="P:cell division"/>
    <property type="evidence" value="ECO:0007669"/>
    <property type="project" value="UniProtKB-KW"/>
</dbReference>
<evidence type="ECO:0000256" key="1">
    <source>
        <dbReference type="ARBA" id="ARBA00004496"/>
    </source>
</evidence>
<dbReference type="HAMAP" id="MF_01808">
    <property type="entry name" value="Recomb_XerC_XerD"/>
    <property type="match status" value="1"/>
</dbReference>
<dbReference type="PROSITE" id="PS51900">
    <property type="entry name" value="CB"/>
    <property type="match status" value="1"/>
</dbReference>
<feature type="active site" evidence="9">
    <location>
        <position position="161"/>
    </location>
</feature>
<dbReference type="EMBL" id="OBQF01000001">
    <property type="protein sequence ID" value="SOC38026.1"/>
    <property type="molecule type" value="Genomic_DNA"/>
</dbReference>
<protein>
    <recommendedName>
        <fullName evidence="9">Tyrosine recombinase XerC</fullName>
    </recommendedName>
</protein>
<sequence>MDRLLYQRNLSDHTIRSYGTDIDEFHAFLEREGLSVGTFKYPDARNYLSSLYDKGLKRATVSRKISTLRSYYHFLIEAGVVENHPFLSLPFPKKEKALPTFLYENEINALFESLDQGSRMYLRDKAVLELLYATGIRASELITLRRDRIDFNYMILKVHGKGNKERIVPFNESAKASLLEYIEHFKKHIDHNDALWLNYRLEPLTVRGLRHALDMMVKRSAENFDLHPHKLRHSFATHLLNNGADIRAVQELLGHESLQTTQKYTHISKEQLRKTYLRTHPGNQKR</sequence>
<dbReference type="InterPro" id="IPR010998">
    <property type="entry name" value="Integrase_recombinase_N"/>
</dbReference>
<dbReference type="Gene3D" id="1.10.443.10">
    <property type="entry name" value="Intergrase catalytic core"/>
    <property type="match status" value="1"/>
</dbReference>
<accession>A0A285UBS6</accession>
<evidence type="ECO:0000256" key="6">
    <source>
        <dbReference type="ARBA" id="ARBA00023125"/>
    </source>
</evidence>
<keyword evidence="7 9" id="KW-0233">DNA recombination</keyword>
<keyword evidence="13" id="KW-1185">Reference proteome</keyword>
<evidence type="ECO:0000256" key="9">
    <source>
        <dbReference type="HAMAP-Rule" id="MF_01808"/>
    </source>
</evidence>
<organism evidence="12 13">
    <name type="scientific">Salinicoccus kekensis</name>
    <dbReference type="NCBI Taxonomy" id="714307"/>
    <lineage>
        <taxon>Bacteria</taxon>
        <taxon>Bacillati</taxon>
        <taxon>Bacillota</taxon>
        <taxon>Bacilli</taxon>
        <taxon>Bacillales</taxon>
        <taxon>Staphylococcaceae</taxon>
        <taxon>Salinicoccus</taxon>
    </lineage>
</organism>
<comment type="similarity">
    <text evidence="9">Belongs to the 'phage' integrase family. XerC subfamily.</text>
</comment>
<comment type="subunit">
    <text evidence="9">Forms a cyclic heterotetrameric complex composed of two molecules of XerC and two molecules of XerD.</text>
</comment>
<evidence type="ECO:0000313" key="12">
    <source>
        <dbReference type="EMBL" id="SOC38026.1"/>
    </source>
</evidence>
<dbReference type="Gene3D" id="1.10.150.130">
    <property type="match status" value="1"/>
</dbReference>
<evidence type="ECO:0000256" key="5">
    <source>
        <dbReference type="ARBA" id="ARBA00022908"/>
    </source>
</evidence>
<dbReference type="InterPro" id="IPR004107">
    <property type="entry name" value="Integrase_SAM-like_N"/>
</dbReference>
<keyword evidence="8 9" id="KW-0131">Cell cycle</keyword>
<feature type="active site" description="O-(3'-phospho-DNA)-tyrosine intermediate" evidence="9">
    <location>
        <position position="264"/>
    </location>
</feature>
<feature type="active site" evidence="9">
    <location>
        <position position="229"/>
    </location>
</feature>
<dbReference type="InterPro" id="IPR013762">
    <property type="entry name" value="Integrase-like_cat_sf"/>
</dbReference>
<dbReference type="PANTHER" id="PTHR30349">
    <property type="entry name" value="PHAGE INTEGRASE-RELATED"/>
    <property type="match status" value="1"/>
</dbReference>
<keyword evidence="5 9" id="KW-0229">DNA integration</keyword>
<dbReference type="SUPFAM" id="SSF56349">
    <property type="entry name" value="DNA breaking-rejoining enzymes"/>
    <property type="match status" value="1"/>
</dbReference>
<dbReference type="PROSITE" id="PS51898">
    <property type="entry name" value="TYR_RECOMBINASE"/>
    <property type="match status" value="1"/>
</dbReference>
<dbReference type="GO" id="GO:0003677">
    <property type="term" value="F:DNA binding"/>
    <property type="evidence" value="ECO:0007669"/>
    <property type="project" value="UniProtKB-UniRule"/>
</dbReference>
<feature type="domain" description="Tyr recombinase" evidence="10">
    <location>
        <begin position="97"/>
        <end position="277"/>
    </location>
</feature>
<proteinExistence type="inferred from homology"/>
<dbReference type="GO" id="GO:0009037">
    <property type="term" value="F:tyrosine-based site-specific recombinase activity"/>
    <property type="evidence" value="ECO:0007669"/>
    <property type="project" value="UniProtKB-UniRule"/>
</dbReference>
<dbReference type="InterPro" id="IPR044068">
    <property type="entry name" value="CB"/>
</dbReference>
<dbReference type="InterPro" id="IPR023009">
    <property type="entry name" value="Tyrosine_recombinase_XerC/XerD"/>
</dbReference>
<dbReference type="Proteomes" id="UP000219412">
    <property type="component" value="Unassembled WGS sequence"/>
</dbReference>
<gene>
    <name evidence="9" type="primary">xerC</name>
    <name evidence="12" type="ORF">SAMN05878391_0248</name>
</gene>
<dbReference type="CDD" id="cd00798">
    <property type="entry name" value="INT_XerDC_C"/>
    <property type="match status" value="1"/>
</dbReference>
<dbReference type="GO" id="GO:0005737">
    <property type="term" value="C:cytoplasm"/>
    <property type="evidence" value="ECO:0007669"/>
    <property type="project" value="UniProtKB-SubCell"/>
</dbReference>
<evidence type="ECO:0000256" key="3">
    <source>
        <dbReference type="ARBA" id="ARBA00022618"/>
    </source>
</evidence>